<dbReference type="GeneID" id="97672378"/>
<name>A0A0M7ASY3_9HYPH</name>
<gene>
    <name evidence="2" type="ORF">LA5096_05115</name>
</gene>
<dbReference type="STRING" id="311410.LA5095_03833"/>
<dbReference type="Proteomes" id="UP000049983">
    <property type="component" value="Unassembled WGS sequence"/>
</dbReference>
<accession>A0A0M7ASY3</accession>
<proteinExistence type="predicted"/>
<evidence type="ECO:0000313" key="2">
    <source>
        <dbReference type="EMBL" id="CTQ77370.1"/>
    </source>
</evidence>
<dbReference type="EMBL" id="CXWC01000013">
    <property type="protein sequence ID" value="CTQ77370.1"/>
    <property type="molecule type" value="Genomic_DNA"/>
</dbReference>
<dbReference type="GO" id="GO:0016787">
    <property type="term" value="F:hydrolase activity"/>
    <property type="evidence" value="ECO:0007669"/>
    <property type="project" value="InterPro"/>
</dbReference>
<dbReference type="Gene3D" id="1.10.10.2520">
    <property type="entry name" value="Cell wall hydrolase SleB, domain 1"/>
    <property type="match status" value="1"/>
</dbReference>
<evidence type="ECO:0000313" key="3">
    <source>
        <dbReference type="Proteomes" id="UP000049983"/>
    </source>
</evidence>
<protein>
    <submittedName>
        <fullName evidence="2">Spore cortex-lytic enzyme</fullName>
    </submittedName>
</protein>
<dbReference type="Pfam" id="PF07486">
    <property type="entry name" value="Hydrolase_2"/>
    <property type="match status" value="1"/>
</dbReference>
<dbReference type="OrthoDB" id="7413598at2"/>
<sequence length="630" mass="69607">MHFLTKAPPFGETIPVYQKNSRNSPLVRNLIGQEAVTLNPNMQESSEEWGFISIDQFAGGASPSEGWIEMKNIEKRDPADIARFPLPLRQFIRSCARAEFASTVAESDANSSIMADYLIAWANVESATAQEPFSNPEPDFAGSDAEGPFRLTSVDWKTYMNEVNDPHPYVSDFERLIPTCQVAGAAFKVLKDVLQFSELITPKPIPQDGVRVASYLNALHCHLIGVEAAVACQKHLDKNSVTASMEQILSGTHIDQAMRDNLIQNRKRFLLTGNKTVTLETFVKRTNESLAKAFKEAYRQILAHADYLLPPKTTVSGPATWMNVAADELQNWDDNSLVEHSGSGLQKVISYLASVGLVTNKYEHWCGGFVGYCLSNATPSFMGTLVQGGARASNWVNWGNASLRNYQLRDIPQGAIVVTRPLAPGTSGHVAFFEQKVPNEDAVFLFGGNQTNSITKNKKIHKNDIRDIRWLDVSDPATDAIDPTPVPGSPINATQGELLVLARTLYGEARNQSKMGIEAVAQVVLNRARKQFFGKTIREVCLHPKQFSCWNRNDPNFAKIKDAKPNSSTEFDLCFSVAQSAVAGTMTDHIGADTLHYHATYIAKPSWVVKSSNPVVTLREGSHIFYKNID</sequence>
<keyword evidence="3" id="KW-1185">Reference proteome</keyword>
<dbReference type="InterPro" id="IPR042047">
    <property type="entry name" value="SleB_dom1"/>
</dbReference>
<reference evidence="3" key="1">
    <citation type="submission" date="2015-07" db="EMBL/GenBank/DDBJ databases">
        <authorList>
            <person name="Rodrigo-Torres Lidia"/>
            <person name="Arahal R.David."/>
        </authorList>
    </citation>
    <scope>NUCLEOTIDE SEQUENCE [LARGE SCALE GENOMIC DNA]</scope>
    <source>
        <strain evidence="3">CECT 5096</strain>
    </source>
</reference>
<dbReference type="AlphaFoldDB" id="A0A0M7ASY3"/>
<feature type="domain" description="Cell wall hydrolase SleB" evidence="1">
    <location>
        <begin position="512"/>
        <end position="626"/>
    </location>
</feature>
<evidence type="ECO:0000259" key="1">
    <source>
        <dbReference type="Pfam" id="PF07486"/>
    </source>
</evidence>
<dbReference type="InterPro" id="IPR011105">
    <property type="entry name" value="Cell_wall_hydrolase_SleB"/>
</dbReference>
<organism evidence="2 3">
    <name type="scientific">Roseibium album</name>
    <dbReference type="NCBI Taxonomy" id="311410"/>
    <lineage>
        <taxon>Bacteria</taxon>
        <taxon>Pseudomonadati</taxon>
        <taxon>Pseudomonadota</taxon>
        <taxon>Alphaproteobacteria</taxon>
        <taxon>Hyphomicrobiales</taxon>
        <taxon>Stappiaceae</taxon>
        <taxon>Roseibium</taxon>
    </lineage>
</organism>
<dbReference type="RefSeq" id="WP_055117748.1">
    <property type="nucleotide sequence ID" value="NZ_CXWA01000004.1"/>
</dbReference>